<name>A0A2S7N2Z3_9BACI</name>
<dbReference type="Proteomes" id="UP000239663">
    <property type="component" value="Unassembled WGS sequence"/>
</dbReference>
<evidence type="ECO:0000256" key="5">
    <source>
        <dbReference type="ARBA" id="ARBA00022692"/>
    </source>
</evidence>
<keyword evidence="15" id="KW-1185">Reference proteome</keyword>
<dbReference type="EMBL" id="PKOZ01000001">
    <property type="protein sequence ID" value="PQD96368.1"/>
    <property type="molecule type" value="Genomic_DNA"/>
</dbReference>
<gene>
    <name evidence="14" type="ORF">CYL18_00260</name>
</gene>
<feature type="transmembrane region" description="Helical" evidence="12">
    <location>
        <begin position="85"/>
        <end position="106"/>
    </location>
</feature>
<evidence type="ECO:0000256" key="7">
    <source>
        <dbReference type="ARBA" id="ARBA00022801"/>
    </source>
</evidence>
<evidence type="ECO:0000256" key="2">
    <source>
        <dbReference type="ARBA" id="ARBA00004141"/>
    </source>
</evidence>
<reference evidence="14 15" key="1">
    <citation type="submission" date="2017-12" db="EMBL/GenBank/DDBJ databases">
        <title>Taxonomic description and draft genome of Pradoshia cofamensis Gen. nov., sp. nov., a thermotolerant bacillale isolated from anterior gut of earthworm Eisenia fetida.</title>
        <authorList>
            <person name="Saha T."/>
            <person name="Chakraborty R."/>
        </authorList>
    </citation>
    <scope>NUCLEOTIDE SEQUENCE [LARGE SCALE GENOMIC DNA]</scope>
    <source>
        <strain evidence="14 15">EAG3</strain>
    </source>
</reference>
<comment type="subcellular location">
    <subcellularLocation>
        <location evidence="2">Membrane</location>
        <topology evidence="2">Multi-pass membrane protein</topology>
    </subcellularLocation>
</comment>
<dbReference type="GO" id="GO:0046872">
    <property type="term" value="F:metal ion binding"/>
    <property type="evidence" value="ECO:0007669"/>
    <property type="project" value="UniProtKB-KW"/>
</dbReference>
<dbReference type="CDD" id="cd06161">
    <property type="entry name" value="S2P-M50_SpoIVFB"/>
    <property type="match status" value="1"/>
</dbReference>
<protein>
    <submittedName>
        <fullName evidence="14">Stage IV sporulation protein FB</fullName>
    </submittedName>
</protein>
<keyword evidence="10" id="KW-0482">Metalloprotease</keyword>
<evidence type="ECO:0000256" key="1">
    <source>
        <dbReference type="ARBA" id="ARBA00001947"/>
    </source>
</evidence>
<evidence type="ECO:0000259" key="13">
    <source>
        <dbReference type="Pfam" id="PF02163"/>
    </source>
</evidence>
<keyword evidence="7" id="KW-0378">Hydrolase</keyword>
<evidence type="ECO:0000256" key="4">
    <source>
        <dbReference type="ARBA" id="ARBA00022670"/>
    </source>
</evidence>
<comment type="cofactor">
    <cofactor evidence="1">
        <name>Zn(2+)</name>
        <dbReference type="ChEBI" id="CHEBI:29105"/>
    </cofactor>
</comment>
<feature type="domain" description="Peptidase M50" evidence="13">
    <location>
        <begin position="113"/>
        <end position="164"/>
    </location>
</feature>
<evidence type="ECO:0000256" key="8">
    <source>
        <dbReference type="ARBA" id="ARBA00022833"/>
    </source>
</evidence>
<dbReference type="AlphaFoldDB" id="A0A2S7N2Z3"/>
<dbReference type="OrthoDB" id="166377at2"/>
<dbReference type="InterPro" id="IPR008915">
    <property type="entry name" value="Peptidase_M50"/>
</dbReference>
<keyword evidence="5 12" id="KW-0812">Transmembrane</keyword>
<dbReference type="GO" id="GO:0006508">
    <property type="term" value="P:proteolysis"/>
    <property type="evidence" value="ECO:0007669"/>
    <property type="project" value="UniProtKB-KW"/>
</dbReference>
<sequence>MNKILPVFSKIRVHPLTWAVMALGAMTAQFAELLMLFSIVLIHELGHAVAAQTCGWRIKAVTLLPFGGELETEEHGNRPWREEMAVLFAGPLQHLWLYAFAFLIHVNGGMGTHLYQEFLLYNTVILAVNLLPIWPLDGGKILFVLLSLRYPFVQAHRLIIQYSIGSLAVFLVCLLLLNPLNFNWWVIGGFLGYSLWKEWKHRQFVFMRFLLERHYGHQHDIRAISKLEAERETPIFEILEHFRRDNKHIIIIKNEIEEIGKLDESEVLHACFTSKLAYRPIGELLYPY</sequence>
<dbReference type="PANTHER" id="PTHR39188:SF3">
    <property type="entry name" value="STAGE IV SPORULATION PROTEIN FB"/>
    <property type="match status" value="1"/>
</dbReference>
<evidence type="ECO:0000256" key="10">
    <source>
        <dbReference type="ARBA" id="ARBA00023049"/>
    </source>
</evidence>
<keyword evidence="11 12" id="KW-0472">Membrane</keyword>
<proteinExistence type="inferred from homology"/>
<feature type="transmembrane region" description="Helical" evidence="12">
    <location>
        <begin position="118"/>
        <end position="146"/>
    </location>
</feature>
<keyword evidence="9 12" id="KW-1133">Transmembrane helix</keyword>
<evidence type="ECO:0000313" key="14">
    <source>
        <dbReference type="EMBL" id="PQD96368.1"/>
    </source>
</evidence>
<comment type="similarity">
    <text evidence="3">Belongs to the peptidase M50B family.</text>
</comment>
<evidence type="ECO:0000256" key="12">
    <source>
        <dbReference type="SAM" id="Phobius"/>
    </source>
</evidence>
<dbReference type="GO" id="GO:0008237">
    <property type="term" value="F:metallopeptidase activity"/>
    <property type="evidence" value="ECO:0007669"/>
    <property type="project" value="UniProtKB-KW"/>
</dbReference>
<keyword evidence="4" id="KW-0645">Protease</keyword>
<feature type="domain" description="Peptidase M50" evidence="13">
    <location>
        <begin position="33"/>
        <end position="105"/>
    </location>
</feature>
<evidence type="ECO:0000256" key="6">
    <source>
        <dbReference type="ARBA" id="ARBA00022723"/>
    </source>
</evidence>
<dbReference type="GO" id="GO:0016020">
    <property type="term" value="C:membrane"/>
    <property type="evidence" value="ECO:0007669"/>
    <property type="project" value="UniProtKB-SubCell"/>
</dbReference>
<organism evidence="14 15">
    <name type="scientific">Pradoshia eiseniae</name>
    <dbReference type="NCBI Taxonomy" id="2064768"/>
    <lineage>
        <taxon>Bacteria</taxon>
        <taxon>Bacillati</taxon>
        <taxon>Bacillota</taxon>
        <taxon>Bacilli</taxon>
        <taxon>Bacillales</taxon>
        <taxon>Bacillaceae</taxon>
        <taxon>Pradoshia</taxon>
    </lineage>
</organism>
<evidence type="ECO:0000256" key="3">
    <source>
        <dbReference type="ARBA" id="ARBA00007931"/>
    </source>
</evidence>
<feature type="transmembrane region" description="Helical" evidence="12">
    <location>
        <begin position="158"/>
        <end position="177"/>
    </location>
</feature>
<feature type="transmembrane region" description="Helical" evidence="12">
    <location>
        <begin position="20"/>
        <end position="42"/>
    </location>
</feature>
<evidence type="ECO:0000256" key="11">
    <source>
        <dbReference type="ARBA" id="ARBA00023136"/>
    </source>
</evidence>
<dbReference type="Pfam" id="PF02163">
    <property type="entry name" value="Peptidase_M50"/>
    <property type="match status" value="2"/>
</dbReference>
<keyword evidence="6" id="KW-0479">Metal-binding</keyword>
<keyword evidence="8" id="KW-0862">Zinc</keyword>
<dbReference type="PANTHER" id="PTHR39188">
    <property type="entry name" value="MEMBRANE-ASSOCIATED ZINC METALLOPROTEASE M50B"/>
    <property type="match status" value="1"/>
</dbReference>
<evidence type="ECO:0000313" key="15">
    <source>
        <dbReference type="Proteomes" id="UP000239663"/>
    </source>
</evidence>
<dbReference type="RefSeq" id="WP_104847470.1">
    <property type="nucleotide sequence ID" value="NZ_PKOZ01000001.1"/>
</dbReference>
<evidence type="ECO:0000256" key="9">
    <source>
        <dbReference type="ARBA" id="ARBA00022989"/>
    </source>
</evidence>
<comment type="caution">
    <text evidence="14">The sequence shown here is derived from an EMBL/GenBank/DDBJ whole genome shotgun (WGS) entry which is preliminary data.</text>
</comment>
<accession>A0A2S7N2Z3</accession>